<dbReference type="InterPro" id="IPR000792">
    <property type="entry name" value="Tscrpt_reg_LuxR_C"/>
</dbReference>
<dbReference type="STRING" id="1513896.SAMN05660841_02928"/>
<dbReference type="Gene3D" id="1.10.10.10">
    <property type="entry name" value="Winged helix-like DNA-binding domain superfamily/Winged helix DNA-binding domain"/>
    <property type="match status" value="1"/>
</dbReference>
<dbReference type="InterPro" id="IPR036388">
    <property type="entry name" value="WH-like_DNA-bd_sf"/>
</dbReference>
<evidence type="ECO:0000256" key="2">
    <source>
        <dbReference type="ARBA" id="ARBA00023125"/>
    </source>
</evidence>
<dbReference type="SUPFAM" id="SSF46894">
    <property type="entry name" value="C-terminal effector domain of the bipartite response regulators"/>
    <property type="match status" value="1"/>
</dbReference>
<dbReference type="RefSeq" id="WP_079644050.1">
    <property type="nucleotide sequence ID" value="NZ_FUZF01000013.1"/>
</dbReference>
<evidence type="ECO:0000259" key="4">
    <source>
        <dbReference type="PROSITE" id="PS50043"/>
    </source>
</evidence>
<keyword evidence="6" id="KW-1185">Reference proteome</keyword>
<keyword evidence="2" id="KW-0238">DNA-binding</keyword>
<sequence length="236" mass="27657">MKNPINQLNMNPFPILEGELQRIEKELLFLDCMCLDMLYDDKFINVLNQSSFLITVHDVEAFKPLYINDKMRSFYGFKENKLKGMDYLYYLTTIHTSTYHTLVESISFFRKNKDGFLNLKYKLKNYQSVWKDTVGSTKTMIWDKRGQAKIGITVMEERLVEMDTSIFSELLKLTVREREIAQLLVSGLSKKEVATKLFISVATVETHTKNVYKKLKVNKIVELAQLLEQFQSTMDE</sequence>
<evidence type="ECO:0000313" key="6">
    <source>
        <dbReference type="Proteomes" id="UP000190150"/>
    </source>
</evidence>
<accession>A0A1T5F070</accession>
<dbReference type="PRINTS" id="PR00038">
    <property type="entry name" value="HTHLUXR"/>
</dbReference>
<dbReference type="PANTHER" id="PTHR44688:SF16">
    <property type="entry name" value="DNA-BINDING TRANSCRIPTIONAL ACTIVATOR DEVR_DOSR"/>
    <property type="match status" value="1"/>
</dbReference>
<dbReference type="CDD" id="cd06170">
    <property type="entry name" value="LuxR_C_like"/>
    <property type="match status" value="1"/>
</dbReference>
<dbReference type="AlphaFoldDB" id="A0A1T5F070"/>
<reference evidence="6" key="1">
    <citation type="submission" date="2017-02" db="EMBL/GenBank/DDBJ databases">
        <authorList>
            <person name="Varghese N."/>
            <person name="Submissions S."/>
        </authorList>
    </citation>
    <scope>NUCLEOTIDE SEQUENCE [LARGE SCALE GENOMIC DNA]</scope>
    <source>
        <strain evidence="6">DSM 24091</strain>
    </source>
</reference>
<organism evidence="5 6">
    <name type="scientific">Sphingobacterium nematocida</name>
    <dbReference type="NCBI Taxonomy" id="1513896"/>
    <lineage>
        <taxon>Bacteria</taxon>
        <taxon>Pseudomonadati</taxon>
        <taxon>Bacteroidota</taxon>
        <taxon>Sphingobacteriia</taxon>
        <taxon>Sphingobacteriales</taxon>
        <taxon>Sphingobacteriaceae</taxon>
        <taxon>Sphingobacterium</taxon>
    </lineage>
</organism>
<dbReference type="Pfam" id="PF00196">
    <property type="entry name" value="GerE"/>
    <property type="match status" value="1"/>
</dbReference>
<dbReference type="OrthoDB" id="965844at2"/>
<dbReference type="PANTHER" id="PTHR44688">
    <property type="entry name" value="DNA-BINDING TRANSCRIPTIONAL ACTIVATOR DEVR_DOSR"/>
    <property type="match status" value="1"/>
</dbReference>
<gene>
    <name evidence="5" type="ORF">SAMN05660841_02928</name>
</gene>
<protein>
    <submittedName>
        <fullName evidence="5">Regulatory protein, luxR family</fullName>
    </submittedName>
</protein>
<dbReference type="PROSITE" id="PS50043">
    <property type="entry name" value="HTH_LUXR_2"/>
    <property type="match status" value="1"/>
</dbReference>
<feature type="domain" description="HTH luxR-type" evidence="4">
    <location>
        <begin position="166"/>
        <end position="231"/>
    </location>
</feature>
<keyword evidence="3" id="KW-0804">Transcription</keyword>
<dbReference type="Proteomes" id="UP000190150">
    <property type="component" value="Unassembled WGS sequence"/>
</dbReference>
<dbReference type="InterPro" id="IPR016032">
    <property type="entry name" value="Sig_transdc_resp-reg_C-effctor"/>
</dbReference>
<keyword evidence="1" id="KW-0805">Transcription regulation</keyword>
<evidence type="ECO:0000256" key="3">
    <source>
        <dbReference type="ARBA" id="ARBA00023163"/>
    </source>
</evidence>
<evidence type="ECO:0000313" key="5">
    <source>
        <dbReference type="EMBL" id="SKB89380.1"/>
    </source>
</evidence>
<evidence type="ECO:0000256" key="1">
    <source>
        <dbReference type="ARBA" id="ARBA00023015"/>
    </source>
</evidence>
<proteinExistence type="predicted"/>
<dbReference type="SMART" id="SM00421">
    <property type="entry name" value="HTH_LUXR"/>
    <property type="match status" value="1"/>
</dbReference>
<dbReference type="EMBL" id="FUZF01000013">
    <property type="protein sequence ID" value="SKB89380.1"/>
    <property type="molecule type" value="Genomic_DNA"/>
</dbReference>
<name>A0A1T5F070_9SPHI</name>
<dbReference type="GO" id="GO:0003677">
    <property type="term" value="F:DNA binding"/>
    <property type="evidence" value="ECO:0007669"/>
    <property type="project" value="UniProtKB-KW"/>
</dbReference>
<dbReference type="GO" id="GO:0006355">
    <property type="term" value="P:regulation of DNA-templated transcription"/>
    <property type="evidence" value="ECO:0007669"/>
    <property type="project" value="InterPro"/>
</dbReference>